<dbReference type="AlphaFoldDB" id="A0A6J4S213"/>
<feature type="non-terminal residue" evidence="2">
    <location>
        <position position="110"/>
    </location>
</feature>
<protein>
    <submittedName>
        <fullName evidence="2">Uncharacterized protein</fullName>
    </submittedName>
</protein>
<feature type="compositionally biased region" description="Low complexity" evidence="1">
    <location>
        <begin position="42"/>
        <end position="64"/>
    </location>
</feature>
<evidence type="ECO:0000256" key="1">
    <source>
        <dbReference type="SAM" id="MobiDB-lite"/>
    </source>
</evidence>
<dbReference type="EMBL" id="CADCVS010000177">
    <property type="protein sequence ID" value="CAA9486960.1"/>
    <property type="molecule type" value="Genomic_DNA"/>
</dbReference>
<feature type="compositionally biased region" description="Low complexity" evidence="1">
    <location>
        <begin position="9"/>
        <end position="23"/>
    </location>
</feature>
<accession>A0A6J4S213</accession>
<sequence>CEPGTSEASTSSRTSPRSSSPTRGRVARSPFTCRPARRSRSTRCTSAPTSWSSTAPSSCSTPTANRRRPGPAPSPFSSRTSATRSARPRTRGCCSCSHRGRGRVTRARAT</sequence>
<feature type="compositionally biased region" description="Low complexity" evidence="1">
    <location>
        <begin position="75"/>
        <end position="85"/>
    </location>
</feature>
<gene>
    <name evidence="2" type="ORF">AVDCRST_MAG30-1153</name>
</gene>
<feature type="compositionally biased region" description="Basic residues" evidence="1">
    <location>
        <begin position="98"/>
        <end position="110"/>
    </location>
</feature>
<feature type="non-terminal residue" evidence="2">
    <location>
        <position position="1"/>
    </location>
</feature>
<proteinExistence type="predicted"/>
<feature type="region of interest" description="Disordered" evidence="1">
    <location>
        <begin position="1"/>
        <end position="110"/>
    </location>
</feature>
<name>A0A6J4S213_9ACTN</name>
<evidence type="ECO:0000313" key="2">
    <source>
        <dbReference type="EMBL" id="CAA9486960.1"/>
    </source>
</evidence>
<reference evidence="2" key="1">
    <citation type="submission" date="2020-02" db="EMBL/GenBank/DDBJ databases">
        <authorList>
            <person name="Meier V. D."/>
        </authorList>
    </citation>
    <scope>NUCLEOTIDE SEQUENCE</scope>
    <source>
        <strain evidence="2">AVDCRST_MAG30</strain>
    </source>
</reference>
<organism evidence="2">
    <name type="scientific">uncultured Solirubrobacteraceae bacterium</name>
    <dbReference type="NCBI Taxonomy" id="1162706"/>
    <lineage>
        <taxon>Bacteria</taxon>
        <taxon>Bacillati</taxon>
        <taxon>Actinomycetota</taxon>
        <taxon>Thermoleophilia</taxon>
        <taxon>Solirubrobacterales</taxon>
        <taxon>Solirubrobacteraceae</taxon>
        <taxon>environmental samples</taxon>
    </lineage>
</organism>